<protein>
    <submittedName>
        <fullName evidence="1">Uncharacterized protein</fullName>
    </submittedName>
</protein>
<dbReference type="EMBL" id="CP002808">
    <property type="protein sequence ID" value="AEG73318.1"/>
    <property type="molecule type" value="Genomic_DNA"/>
</dbReference>
<evidence type="ECO:0000313" key="1">
    <source>
        <dbReference type="EMBL" id="AEG73318.1"/>
    </source>
</evidence>
<name>F6FJG3_MYCHI</name>
<sequence>MSVKKVVFGISGLSATSVGIWFWSSGERERRHYATKMTQFRKTVQKVNELLTNQSAKLQDPEHGFWTWIYNSYRSGGWTDKNVASMPSEARQSKEGMRDFCFKQVEDNVNDLQEGNDVLDSLSSDDFDSGKEFWGYCLDSTQSPKAS</sequence>
<dbReference type="HOGENOM" id="CLU_1747615_0_0_14"/>
<dbReference type="BioCyc" id="MHAE859194:G1GR7-1060-MONOMER"/>
<evidence type="ECO:0000313" key="2">
    <source>
        <dbReference type="Proteomes" id="UP000007952"/>
    </source>
</evidence>
<dbReference type="AlphaFoldDB" id="F6FJG3"/>
<accession>F6FJG3</accession>
<gene>
    <name evidence="1" type="ordered locus">MHF_1068</name>
</gene>
<dbReference type="STRING" id="859194.MHF_1068"/>
<reference key="2">
    <citation type="submission" date="2011-05" db="EMBL/GenBank/DDBJ databases">
        <title>The Genome of Mycoplasma haemofelis Strain Ohio2, a pathogenic hemoplasma of the cat.</title>
        <authorList>
            <person name="Santos A.P."/>
            <person name="Guimaraes A.M.S."/>
            <person name="SanMiguel P.J."/>
            <person name="Martin S.W."/>
            <person name="Messick J.B."/>
        </authorList>
    </citation>
    <scope>NUCLEOTIDE SEQUENCE</scope>
    <source>
        <strain>Ohio2</strain>
    </source>
</reference>
<proteinExistence type="predicted"/>
<organism evidence="1 2">
    <name type="scientific">Mycoplasma haemofelis (strain Ohio2)</name>
    <dbReference type="NCBI Taxonomy" id="859194"/>
    <lineage>
        <taxon>Bacteria</taxon>
        <taxon>Bacillati</taxon>
        <taxon>Mycoplasmatota</taxon>
        <taxon>Mollicutes</taxon>
        <taxon>Mycoplasmataceae</taxon>
        <taxon>Mycoplasma</taxon>
    </lineage>
</organism>
<reference evidence="1 2" key="1">
    <citation type="journal article" date="2011" name="J. Bacteriol.">
        <title>Complete genome sequences of two hemotropic Mycoplasmas, Mycoplasma haemofelis strain Ohio2 and Mycoplasma suis strain Illinois.</title>
        <authorList>
            <person name="Messick J.B."/>
            <person name="Santos A.P."/>
            <person name="Guimaraes A.M."/>
        </authorList>
    </citation>
    <scope>NUCLEOTIDE SEQUENCE [LARGE SCALE GENOMIC DNA]</scope>
    <source>
        <strain evidence="1 2">Ohio2</strain>
    </source>
</reference>
<dbReference type="KEGG" id="mhf:MHF_1068"/>
<dbReference type="Proteomes" id="UP000007952">
    <property type="component" value="Chromosome"/>
</dbReference>